<evidence type="ECO:0000256" key="1">
    <source>
        <dbReference type="SAM" id="MobiDB-lite"/>
    </source>
</evidence>
<reference evidence="2 3" key="1">
    <citation type="submission" date="2018-11" db="EMBL/GenBank/DDBJ databases">
        <title>Sequencing the genomes of 1000 actinobacteria strains.</title>
        <authorList>
            <person name="Klenk H.-P."/>
        </authorList>
    </citation>
    <scope>NUCLEOTIDE SEQUENCE [LARGE SCALE GENOMIC DNA]</scope>
    <source>
        <strain evidence="2 3">DSM 43634</strain>
    </source>
</reference>
<evidence type="ECO:0000313" key="3">
    <source>
        <dbReference type="Proteomes" id="UP000271683"/>
    </source>
</evidence>
<feature type="region of interest" description="Disordered" evidence="1">
    <location>
        <begin position="154"/>
        <end position="173"/>
    </location>
</feature>
<sequence length="330" mass="35298">MALNQAKPVPAAHTAPRAVSPKVFVNVVGTAYRRRMTFPARPPLPPDVDPGLWFDTEQCGRHYLVDGNAHTFPGRMLAYCAERGIRTRVSKGEIGDCSEQTRYFVRGFLSGNEPAPPESDSGTEAAFLAWSDTAVRFRDTGYWGDVDVDANADAAGDVGTDRSEDTDADTDGGGVTDAEAEAFAHLSQTSMREQETVRVALVVDVPNSDADHAIEVAATLAERVGRRTCDGTGPVEVGPPVSFTRVYALVGVTGHRPWVAVQTAMTALGRSGWAPATAVEGEQYVTAEFRADRELNRGLDALGVSAVEIHAGYGLGHDPSRTPGTWRQGN</sequence>
<proteinExistence type="predicted"/>
<gene>
    <name evidence="2" type="ORF">EDD30_1026</name>
</gene>
<organism evidence="2 3">
    <name type="scientific">Couchioplanes caeruleus</name>
    <dbReference type="NCBI Taxonomy" id="56438"/>
    <lineage>
        <taxon>Bacteria</taxon>
        <taxon>Bacillati</taxon>
        <taxon>Actinomycetota</taxon>
        <taxon>Actinomycetes</taxon>
        <taxon>Micromonosporales</taxon>
        <taxon>Micromonosporaceae</taxon>
        <taxon>Couchioplanes</taxon>
    </lineage>
</organism>
<comment type="caution">
    <text evidence="2">The sequence shown here is derived from an EMBL/GenBank/DDBJ whole genome shotgun (WGS) entry which is preliminary data.</text>
</comment>
<protein>
    <submittedName>
        <fullName evidence="2">Uncharacterized protein</fullName>
    </submittedName>
</protein>
<accession>A0A3N1GDL9</accession>
<name>A0A3N1GDL9_9ACTN</name>
<evidence type="ECO:0000313" key="2">
    <source>
        <dbReference type="EMBL" id="ROP28285.1"/>
    </source>
</evidence>
<dbReference type="Proteomes" id="UP000271683">
    <property type="component" value="Unassembled WGS sequence"/>
</dbReference>
<dbReference type="AlphaFoldDB" id="A0A3N1GDL9"/>
<dbReference type="EMBL" id="RJKL01000001">
    <property type="protein sequence ID" value="ROP28285.1"/>
    <property type="molecule type" value="Genomic_DNA"/>
</dbReference>